<dbReference type="FunFam" id="3.40.50.300:FF:000319">
    <property type="entry name" value="DNA repair protein RecN"/>
    <property type="match status" value="1"/>
</dbReference>
<dbReference type="GO" id="GO:0016887">
    <property type="term" value="F:ATP hydrolysis activity"/>
    <property type="evidence" value="ECO:0007669"/>
    <property type="project" value="InterPro"/>
</dbReference>
<accession>A0A381XC20</accession>
<dbReference type="PANTHER" id="PTHR11059">
    <property type="entry name" value="DNA REPAIR PROTEIN RECN"/>
    <property type="match status" value="1"/>
</dbReference>
<evidence type="ECO:0000256" key="6">
    <source>
        <dbReference type="ARBA" id="ARBA00023204"/>
    </source>
</evidence>
<dbReference type="CDD" id="cd03241">
    <property type="entry name" value="ABC_RecN"/>
    <property type="match status" value="1"/>
</dbReference>
<protein>
    <recommendedName>
        <fullName evidence="2">DNA repair protein RecN</fullName>
    </recommendedName>
    <alternativeName>
        <fullName evidence="7">Recombination protein N</fullName>
    </alternativeName>
</protein>
<dbReference type="InterPro" id="IPR004604">
    <property type="entry name" value="DNA_recomb/repair_RecN"/>
</dbReference>
<dbReference type="GO" id="GO:0009432">
    <property type="term" value="P:SOS response"/>
    <property type="evidence" value="ECO:0007669"/>
    <property type="project" value="TreeGrafter"/>
</dbReference>
<comment type="similarity">
    <text evidence="1">Belongs to the RecN family.</text>
</comment>
<dbReference type="AlphaFoldDB" id="A0A381XC20"/>
<keyword evidence="3" id="KW-0547">Nucleotide-binding</keyword>
<gene>
    <name evidence="9" type="ORF">METZ01_LOCUS114905</name>
</gene>
<dbReference type="GO" id="GO:0006302">
    <property type="term" value="P:double-strand break repair"/>
    <property type="evidence" value="ECO:0007669"/>
    <property type="project" value="InterPro"/>
</dbReference>
<reference evidence="9" key="1">
    <citation type="submission" date="2018-05" db="EMBL/GenBank/DDBJ databases">
        <authorList>
            <person name="Lanie J.A."/>
            <person name="Ng W.-L."/>
            <person name="Kazmierczak K.M."/>
            <person name="Andrzejewski T.M."/>
            <person name="Davidsen T.M."/>
            <person name="Wayne K.J."/>
            <person name="Tettelin H."/>
            <person name="Glass J.I."/>
            <person name="Rusch D."/>
            <person name="Podicherti R."/>
            <person name="Tsui H.-C.T."/>
            <person name="Winkler M.E."/>
        </authorList>
    </citation>
    <scope>NUCLEOTIDE SEQUENCE</scope>
</reference>
<dbReference type="SUPFAM" id="SSF52540">
    <property type="entry name" value="P-loop containing nucleoside triphosphate hydrolases"/>
    <property type="match status" value="1"/>
</dbReference>
<evidence type="ECO:0000313" key="9">
    <source>
        <dbReference type="EMBL" id="SVA62051.1"/>
    </source>
</evidence>
<feature type="non-terminal residue" evidence="9">
    <location>
        <position position="445"/>
    </location>
</feature>
<evidence type="ECO:0000259" key="8">
    <source>
        <dbReference type="Pfam" id="PF13476"/>
    </source>
</evidence>
<evidence type="ECO:0000256" key="2">
    <source>
        <dbReference type="ARBA" id="ARBA00021315"/>
    </source>
</evidence>
<sequence>MLKELRIKNFAIIDNLNVEFTSGLTALTGETGAGKSIIIDALNLILGGRADSNFIRTGESSATVESVFEIANPQTLDILSELGINANNGEVVLRRTISNTGKNRCLVNDCTVTVGVLARLGNRLVDIHGQHDHQALLNPEIHVDLLDLYGKTMDERNEFSKKYFEYLEDLRKIEDLRSKESDRMQREDLLRFQINEIDKANLSLDEEDLLKSEKNKLQYAEKIHGSVKLVLNLIAEKEGAVLDELGVAQRELESLPSLDPELGKQAERAQSAFCEIEELIEELRDYAHKIEFNPSRLEEIEDRLSEINGLKRKYGGDSALVLDHREKISNELDTLSCFQENMEKVQKNIKLHQTALSKLSVILAEKREKTASVFKKNVEKELCDLGMKDVKLKVQFNYEEDDANFVKFRDQKVKLNSTGLGSIEFLFSPNLGEDLKPLVKIASGG</sequence>
<dbReference type="InterPro" id="IPR038729">
    <property type="entry name" value="Rad50/SbcC_AAA"/>
</dbReference>
<organism evidence="9">
    <name type="scientific">marine metagenome</name>
    <dbReference type="NCBI Taxonomy" id="408172"/>
    <lineage>
        <taxon>unclassified sequences</taxon>
        <taxon>metagenomes</taxon>
        <taxon>ecological metagenomes</taxon>
    </lineage>
</organism>
<evidence type="ECO:0000256" key="1">
    <source>
        <dbReference type="ARBA" id="ARBA00009441"/>
    </source>
</evidence>
<dbReference type="GO" id="GO:0043590">
    <property type="term" value="C:bacterial nucleoid"/>
    <property type="evidence" value="ECO:0007669"/>
    <property type="project" value="TreeGrafter"/>
</dbReference>
<dbReference type="EMBL" id="UINC01014569">
    <property type="protein sequence ID" value="SVA62051.1"/>
    <property type="molecule type" value="Genomic_DNA"/>
</dbReference>
<keyword evidence="6" id="KW-0234">DNA repair</keyword>
<dbReference type="GO" id="GO:0005524">
    <property type="term" value="F:ATP binding"/>
    <property type="evidence" value="ECO:0007669"/>
    <property type="project" value="UniProtKB-KW"/>
</dbReference>
<dbReference type="InterPro" id="IPR027417">
    <property type="entry name" value="P-loop_NTPase"/>
</dbReference>
<evidence type="ECO:0000256" key="4">
    <source>
        <dbReference type="ARBA" id="ARBA00022763"/>
    </source>
</evidence>
<keyword evidence="5" id="KW-0067">ATP-binding</keyword>
<dbReference type="Gene3D" id="3.40.50.300">
    <property type="entry name" value="P-loop containing nucleotide triphosphate hydrolases"/>
    <property type="match status" value="2"/>
</dbReference>
<dbReference type="PANTHER" id="PTHR11059:SF0">
    <property type="entry name" value="DNA REPAIR PROTEIN RECN"/>
    <property type="match status" value="1"/>
</dbReference>
<keyword evidence="4" id="KW-0227">DNA damage</keyword>
<dbReference type="GO" id="GO:0006310">
    <property type="term" value="P:DNA recombination"/>
    <property type="evidence" value="ECO:0007669"/>
    <property type="project" value="InterPro"/>
</dbReference>
<evidence type="ECO:0000256" key="3">
    <source>
        <dbReference type="ARBA" id="ARBA00022741"/>
    </source>
</evidence>
<evidence type="ECO:0000256" key="7">
    <source>
        <dbReference type="ARBA" id="ARBA00033408"/>
    </source>
</evidence>
<proteinExistence type="inferred from homology"/>
<evidence type="ECO:0000256" key="5">
    <source>
        <dbReference type="ARBA" id="ARBA00022840"/>
    </source>
</evidence>
<feature type="domain" description="Rad50/SbcC-type AAA" evidence="8">
    <location>
        <begin position="4"/>
        <end position="291"/>
    </location>
</feature>
<name>A0A381XC20_9ZZZZ</name>
<dbReference type="Pfam" id="PF13476">
    <property type="entry name" value="AAA_23"/>
    <property type="match status" value="1"/>
</dbReference>